<keyword evidence="2" id="KW-0238">DNA-binding</keyword>
<evidence type="ECO:0000313" key="7">
    <source>
        <dbReference type="Proteomes" id="UP000260812"/>
    </source>
</evidence>
<comment type="caution">
    <text evidence="5">The sequence shown here is derived from an EMBL/GenBank/DDBJ whole genome shotgun (WGS) entry which is preliminary data.</text>
</comment>
<dbReference type="GeneID" id="97986592"/>
<dbReference type="InterPro" id="IPR018060">
    <property type="entry name" value="HTH_AraC"/>
</dbReference>
<dbReference type="SMART" id="SM00342">
    <property type="entry name" value="HTH_ARAC"/>
    <property type="match status" value="1"/>
</dbReference>
<evidence type="ECO:0000256" key="2">
    <source>
        <dbReference type="ARBA" id="ARBA00023125"/>
    </source>
</evidence>
<dbReference type="Proteomes" id="UP000260812">
    <property type="component" value="Unassembled WGS sequence"/>
</dbReference>
<gene>
    <name evidence="6" type="ORF">DWY69_26560</name>
    <name evidence="5" type="ORF">DXC51_06790</name>
</gene>
<evidence type="ECO:0000313" key="6">
    <source>
        <dbReference type="EMBL" id="RGE64750.1"/>
    </source>
</evidence>
<dbReference type="AlphaFoldDB" id="A0A3E3I990"/>
<dbReference type="Gene3D" id="1.10.10.60">
    <property type="entry name" value="Homeodomain-like"/>
    <property type="match status" value="2"/>
</dbReference>
<keyword evidence="7" id="KW-1185">Reference proteome</keyword>
<dbReference type="EMBL" id="QVLU01000037">
    <property type="protein sequence ID" value="RGE64750.1"/>
    <property type="molecule type" value="Genomic_DNA"/>
</dbReference>
<evidence type="ECO:0000256" key="1">
    <source>
        <dbReference type="ARBA" id="ARBA00023015"/>
    </source>
</evidence>
<reference evidence="5 8" key="1">
    <citation type="submission" date="2018-08" db="EMBL/GenBank/DDBJ databases">
        <title>A genome reference for cultivated species of the human gut microbiota.</title>
        <authorList>
            <person name="Zou Y."/>
            <person name="Xue W."/>
            <person name="Luo G."/>
        </authorList>
    </citation>
    <scope>NUCLEOTIDE SEQUENCE [LARGE SCALE GENOMIC DNA]</scope>
    <source>
        <strain evidence="6 8">AF26-4BH</strain>
        <strain evidence="5">TF05-5AC</strain>
    </source>
</reference>
<dbReference type="GO" id="GO:0043565">
    <property type="term" value="F:sequence-specific DNA binding"/>
    <property type="evidence" value="ECO:0007669"/>
    <property type="project" value="InterPro"/>
</dbReference>
<evidence type="ECO:0000259" key="4">
    <source>
        <dbReference type="PROSITE" id="PS01124"/>
    </source>
</evidence>
<dbReference type="Pfam" id="PF12833">
    <property type="entry name" value="HTH_18"/>
    <property type="match status" value="1"/>
</dbReference>
<dbReference type="PROSITE" id="PS01124">
    <property type="entry name" value="HTH_ARAC_FAMILY_2"/>
    <property type="match status" value="1"/>
</dbReference>
<organism evidence="5 7">
    <name type="scientific">Eisenbergiella massiliensis</name>
    <dbReference type="NCBI Taxonomy" id="1720294"/>
    <lineage>
        <taxon>Bacteria</taxon>
        <taxon>Bacillati</taxon>
        <taxon>Bacillota</taxon>
        <taxon>Clostridia</taxon>
        <taxon>Lachnospirales</taxon>
        <taxon>Lachnospiraceae</taxon>
        <taxon>Eisenbergiella</taxon>
    </lineage>
</organism>
<evidence type="ECO:0000313" key="8">
    <source>
        <dbReference type="Proteomes" id="UP000261166"/>
    </source>
</evidence>
<dbReference type="PANTHER" id="PTHR43280:SF2">
    <property type="entry name" value="HTH-TYPE TRANSCRIPTIONAL REGULATOR EXSA"/>
    <property type="match status" value="1"/>
</dbReference>
<evidence type="ECO:0000313" key="5">
    <source>
        <dbReference type="EMBL" id="RGE63639.1"/>
    </source>
</evidence>
<dbReference type="PANTHER" id="PTHR43280">
    <property type="entry name" value="ARAC-FAMILY TRANSCRIPTIONAL REGULATOR"/>
    <property type="match status" value="1"/>
</dbReference>
<dbReference type="GO" id="GO:0003700">
    <property type="term" value="F:DNA-binding transcription factor activity"/>
    <property type="evidence" value="ECO:0007669"/>
    <property type="project" value="InterPro"/>
</dbReference>
<keyword evidence="1" id="KW-0805">Transcription regulation</keyword>
<evidence type="ECO:0000256" key="3">
    <source>
        <dbReference type="ARBA" id="ARBA00023163"/>
    </source>
</evidence>
<protein>
    <submittedName>
        <fullName evidence="5">AraC family transcriptional regulator</fullName>
    </submittedName>
</protein>
<keyword evidence="3" id="KW-0804">Transcription</keyword>
<dbReference type="InterPro" id="IPR009057">
    <property type="entry name" value="Homeodomain-like_sf"/>
</dbReference>
<dbReference type="RefSeq" id="WP_025488720.1">
    <property type="nucleotide sequence ID" value="NZ_JBKUNB010000001.1"/>
</dbReference>
<feature type="domain" description="HTH araC/xylS-type" evidence="4">
    <location>
        <begin position="300"/>
        <end position="398"/>
    </location>
</feature>
<dbReference type="SUPFAM" id="SSF46689">
    <property type="entry name" value="Homeodomain-like"/>
    <property type="match status" value="2"/>
</dbReference>
<dbReference type="Proteomes" id="UP000261166">
    <property type="component" value="Unassembled WGS sequence"/>
</dbReference>
<name>A0A3E3I990_9FIRM</name>
<accession>A0A3E3I990</accession>
<dbReference type="EMBL" id="QVLV01000003">
    <property type="protein sequence ID" value="RGE63639.1"/>
    <property type="molecule type" value="Genomic_DNA"/>
</dbReference>
<sequence>MFESRQRLDLFQKLIHCSLGISQWTYNVKGELLSSSPDAAEENNCFFALENSYEDALQAGAVQDYPLLITNSLNLMWIAAYEKEDGQLTYIHVIGPAFADTVPLKNLELQLSGLHLSLRMKNDFLKTLQMIPVVSLTNFLQYGIMLHYCATGEEIRLHHFNYQTKSGASGGSPEEKPEDKHGTWLYECSLTRLVEEGNLNYREAMNKMPLGGNPGRLSAGNPLRQLKNLLLSSVIIVSRAAIRGGLNPELSYTLSDKYIQNIENCSSMSELGNINEIMLDDYIHRVHEVKVNEYPTSFVRDCISYVSVHLTEDLDLPAIAGHFGYSPYYLSRKFKEEYGSDLRIFIRNARLDYAKMLLANSSYNVQEISEQLHFCSQSYFTQHFRERNGMTPSEFKAAL</sequence>
<dbReference type="OrthoDB" id="2032459at2"/>
<proteinExistence type="predicted"/>